<evidence type="ECO:0000313" key="3">
    <source>
        <dbReference type="Proteomes" id="UP000014062"/>
    </source>
</evidence>
<dbReference type="AlphaFoldDB" id="A0A7U9HH69"/>
<organism evidence="2 3">
    <name type="scientific">Streptomyces lividans 1326</name>
    <dbReference type="NCBI Taxonomy" id="1200984"/>
    <lineage>
        <taxon>Bacteria</taxon>
        <taxon>Bacillati</taxon>
        <taxon>Actinomycetota</taxon>
        <taxon>Actinomycetes</taxon>
        <taxon>Kitasatosporales</taxon>
        <taxon>Streptomycetaceae</taxon>
        <taxon>Streptomyces</taxon>
    </lineage>
</organism>
<feature type="transmembrane region" description="Helical" evidence="1">
    <location>
        <begin position="29"/>
        <end position="46"/>
    </location>
</feature>
<name>A0A7U9HH69_STRLI</name>
<keyword evidence="1" id="KW-0472">Membrane</keyword>
<evidence type="ECO:0000313" key="2">
    <source>
        <dbReference type="EMBL" id="EOY52586.1"/>
    </source>
</evidence>
<accession>A0A7U9HH69</accession>
<keyword evidence="1" id="KW-0812">Transmembrane</keyword>
<dbReference type="EMBL" id="CM001889">
    <property type="protein sequence ID" value="EOY52586.1"/>
    <property type="molecule type" value="Genomic_DNA"/>
</dbReference>
<protein>
    <submittedName>
        <fullName evidence="2">Uncharacterized protein</fullName>
    </submittedName>
</protein>
<keyword evidence="1" id="KW-1133">Transmembrane helix</keyword>
<dbReference type="Proteomes" id="UP000014062">
    <property type="component" value="Chromosome"/>
</dbReference>
<gene>
    <name evidence="2" type="ORF">SLI_7887</name>
</gene>
<reference evidence="3" key="1">
    <citation type="journal article" date="2013" name="Genome Biol. Evol.">
        <title>The genome sequence of Streptomyces lividans 66 reveals a novel tRNA-dependent peptide biosynthetic system within a metal-related genomic island.</title>
        <authorList>
            <person name="Cruz-Morales P."/>
            <person name="Vijgenboom E."/>
            <person name="Iruegas-Bocardo F."/>
            <person name="Girard G."/>
            <person name="Yanez-Guerra L.A."/>
            <person name="Ramos-Aboites H.E."/>
            <person name="Pernodet J.L."/>
            <person name="Anne J."/>
            <person name="van Wezel G.P."/>
            <person name="Barona-Gomez F."/>
        </authorList>
    </citation>
    <scope>NUCLEOTIDE SEQUENCE [LARGE SCALE GENOMIC DNA]</scope>
    <source>
        <strain evidence="3">1326</strain>
    </source>
</reference>
<proteinExistence type="predicted"/>
<evidence type="ECO:0000256" key="1">
    <source>
        <dbReference type="SAM" id="Phobius"/>
    </source>
</evidence>
<sequence length="49" mass="5182">MACSATGRDDDATTRRCARYSFTVRNRSSLLRPLLGGAAVLAVAAVRPS</sequence>